<sequence>MESTKINGQEVRRLNENVRFVKTNKVILTDNASQYIKEDVLHLNGNTMMISGLDTLTCDSMVYWSKLDSIYAKGEIRYVH</sequence>
<organism evidence="1">
    <name type="scientific">marine metagenome</name>
    <dbReference type="NCBI Taxonomy" id="408172"/>
    <lineage>
        <taxon>unclassified sequences</taxon>
        <taxon>metagenomes</taxon>
        <taxon>ecological metagenomes</taxon>
    </lineage>
</organism>
<dbReference type="EMBL" id="UINC01212300">
    <property type="protein sequence ID" value="SVE36564.1"/>
    <property type="molecule type" value="Genomic_DNA"/>
</dbReference>
<name>A0A383CWV0_9ZZZZ</name>
<reference evidence="1" key="1">
    <citation type="submission" date="2018-05" db="EMBL/GenBank/DDBJ databases">
        <authorList>
            <person name="Lanie J.A."/>
            <person name="Ng W.-L."/>
            <person name="Kazmierczak K.M."/>
            <person name="Andrzejewski T.M."/>
            <person name="Davidsen T.M."/>
            <person name="Wayne K.J."/>
            <person name="Tettelin H."/>
            <person name="Glass J.I."/>
            <person name="Rusch D."/>
            <person name="Podicherti R."/>
            <person name="Tsui H.-C.T."/>
            <person name="Winkler M.E."/>
        </authorList>
    </citation>
    <scope>NUCLEOTIDE SEQUENCE</scope>
</reference>
<accession>A0A383CWV0</accession>
<evidence type="ECO:0008006" key="2">
    <source>
        <dbReference type="Google" id="ProtNLM"/>
    </source>
</evidence>
<proteinExistence type="predicted"/>
<protein>
    <recommendedName>
        <fullName evidence="2">Organic solvent tolerance-like N-terminal domain-containing protein</fullName>
    </recommendedName>
</protein>
<gene>
    <name evidence="1" type="ORF">METZ01_LOCUS489418</name>
</gene>
<dbReference type="AlphaFoldDB" id="A0A383CWV0"/>
<evidence type="ECO:0000313" key="1">
    <source>
        <dbReference type="EMBL" id="SVE36564.1"/>
    </source>
</evidence>
<feature type="non-terminal residue" evidence="1">
    <location>
        <position position="80"/>
    </location>
</feature>